<dbReference type="PANTHER" id="PTHR22939">
    <property type="entry name" value="SERINE PROTEASE FAMILY S1C HTRA-RELATED"/>
    <property type="match status" value="1"/>
</dbReference>
<proteinExistence type="inferred from homology"/>
<dbReference type="Pfam" id="PF13180">
    <property type="entry name" value="PDZ_2"/>
    <property type="match status" value="2"/>
</dbReference>
<comment type="caution">
    <text evidence="11">The sequence shown here is derived from an EMBL/GenBank/DDBJ whole genome shotgun (WGS) entry which is preliminary data.</text>
</comment>
<evidence type="ECO:0000256" key="9">
    <source>
        <dbReference type="SAM" id="Phobius"/>
    </source>
</evidence>
<feature type="domain" description="PDZ" evidence="10">
    <location>
        <begin position="407"/>
        <end position="500"/>
    </location>
</feature>
<dbReference type="PRINTS" id="PR00834">
    <property type="entry name" value="PROTEASES2C"/>
</dbReference>
<dbReference type="GO" id="GO:0006508">
    <property type="term" value="P:proteolysis"/>
    <property type="evidence" value="ECO:0007669"/>
    <property type="project" value="UniProtKB-KW"/>
</dbReference>
<evidence type="ECO:0000256" key="5">
    <source>
        <dbReference type="ARBA" id="ARBA00022801"/>
    </source>
</evidence>
<keyword evidence="2" id="KW-0645">Protease</keyword>
<dbReference type="Pfam" id="PF13365">
    <property type="entry name" value="Trypsin_2"/>
    <property type="match status" value="1"/>
</dbReference>
<feature type="binding site" evidence="8">
    <location>
        <position position="135"/>
    </location>
    <ligand>
        <name>substrate</name>
    </ligand>
</feature>
<feature type="active site" description="Charge relay system" evidence="7">
    <location>
        <position position="167"/>
    </location>
</feature>
<feature type="transmembrane region" description="Helical" evidence="9">
    <location>
        <begin position="7"/>
        <end position="29"/>
    </location>
</feature>
<dbReference type="EMBL" id="DRBC01000444">
    <property type="protein sequence ID" value="HDN85544.1"/>
    <property type="molecule type" value="Genomic_DNA"/>
</dbReference>
<feature type="binding site" evidence="8">
    <location>
        <begin position="254"/>
        <end position="256"/>
    </location>
    <ligand>
        <name>substrate</name>
    </ligand>
</feature>
<dbReference type="SMART" id="SM00228">
    <property type="entry name" value="PDZ"/>
    <property type="match status" value="2"/>
</dbReference>
<evidence type="ECO:0000256" key="2">
    <source>
        <dbReference type="ARBA" id="ARBA00022670"/>
    </source>
</evidence>
<keyword evidence="9" id="KW-1133">Transmembrane helix</keyword>
<dbReference type="Gene3D" id="2.30.42.10">
    <property type="match status" value="2"/>
</dbReference>
<dbReference type="InterPro" id="IPR011782">
    <property type="entry name" value="Pept_S1C_Do"/>
</dbReference>
<dbReference type="NCBIfam" id="TIGR02037">
    <property type="entry name" value="degP_htrA_DO"/>
    <property type="match status" value="1"/>
</dbReference>
<feature type="binding site" evidence="8">
    <location>
        <position position="78"/>
    </location>
    <ligand>
        <name>substrate</name>
    </ligand>
</feature>
<feature type="active site" description="Charge relay system" evidence="7">
    <location>
        <position position="135"/>
    </location>
</feature>
<evidence type="ECO:0000256" key="3">
    <source>
        <dbReference type="ARBA" id="ARBA00022729"/>
    </source>
</evidence>
<dbReference type="Gene3D" id="2.40.10.120">
    <property type="match status" value="1"/>
</dbReference>
<dbReference type="PANTHER" id="PTHR22939:SF129">
    <property type="entry name" value="SERINE PROTEASE HTRA2, MITOCHONDRIAL"/>
    <property type="match status" value="1"/>
</dbReference>
<evidence type="ECO:0000256" key="6">
    <source>
        <dbReference type="ARBA" id="ARBA00022825"/>
    </source>
</evidence>
<sequence>MRKKIKGLYLVLTVSTIALVVCGLTLSFFQKAPAFESLKGPLFQESLKHHPIDPNSFQGKIINTIKKVSPAVVSISTERTIEVSDFGGERFFSSPDFDEFFRRFYEQFPQRKFKQRGLGSGMIINEDGYILTNEHVIHGVDKDKITVTLPTNERFKARIVGTDVESDIAVLKINAHNLPSVVLGDSDNLQVGEWVIALGNPFGFALSELNKKYEPTVTVGVVSATGRAIQAGGAQGERRVYAGLIQTDASINPGNSGGPLVNIYGEVIGINTAILSPTGGSIGIGFAIPINKAKKLLRSLVKYGEIKWPWIGIYMQELTPELAKKFGVKRGVLVADVVSDSPAEKAGIKPGDVIQEVNGKVVESPVGLKEAILKTEIGQKIEITLVREGKVLKVGLVTAPKPERITKAGIKKGIEEKLLGIKVEEITPELRRRYRLIKGEKGVVVTEVIPGGPADRVGITPGDVIKGLNHKKIDNLSDFEAAMAGIKPGDTILLRLRHGLWTMFVTVKTRG</sequence>
<keyword evidence="3" id="KW-0732">Signal</keyword>
<dbReference type="AlphaFoldDB" id="A0A7V0N0N6"/>
<evidence type="ECO:0000259" key="10">
    <source>
        <dbReference type="PROSITE" id="PS50106"/>
    </source>
</evidence>
<feature type="domain" description="PDZ" evidence="10">
    <location>
        <begin position="287"/>
        <end position="389"/>
    </location>
</feature>
<name>A0A7V0N0N6_UNCAE</name>
<dbReference type="PROSITE" id="PS50106">
    <property type="entry name" value="PDZ"/>
    <property type="match status" value="2"/>
</dbReference>
<comment type="similarity">
    <text evidence="1">Belongs to the peptidase S1C family.</text>
</comment>
<organism evidence="11">
    <name type="scientific">Aerophobetes bacterium</name>
    <dbReference type="NCBI Taxonomy" id="2030807"/>
    <lineage>
        <taxon>Bacteria</taxon>
        <taxon>Candidatus Aerophobota</taxon>
    </lineage>
</organism>
<feature type="active site" description="Charge relay system" evidence="7">
    <location>
        <position position="256"/>
    </location>
</feature>
<dbReference type="InterPro" id="IPR001478">
    <property type="entry name" value="PDZ"/>
</dbReference>
<keyword evidence="6" id="KW-0720">Serine protease</keyword>
<keyword evidence="5" id="KW-0378">Hydrolase</keyword>
<protein>
    <submittedName>
        <fullName evidence="11">Do family serine endopeptidase</fullName>
    </submittedName>
</protein>
<dbReference type="CDD" id="cd10839">
    <property type="entry name" value="cpPDZ1_DegP-like"/>
    <property type="match status" value="1"/>
</dbReference>
<evidence type="ECO:0000256" key="7">
    <source>
        <dbReference type="PIRSR" id="PIRSR611782-1"/>
    </source>
</evidence>
<evidence type="ECO:0000313" key="11">
    <source>
        <dbReference type="EMBL" id="HDN85544.1"/>
    </source>
</evidence>
<evidence type="ECO:0000256" key="8">
    <source>
        <dbReference type="PIRSR" id="PIRSR611782-2"/>
    </source>
</evidence>
<dbReference type="Proteomes" id="UP000885660">
    <property type="component" value="Unassembled WGS sequence"/>
</dbReference>
<dbReference type="InterPro" id="IPR001940">
    <property type="entry name" value="Peptidase_S1C"/>
</dbReference>
<keyword evidence="9" id="KW-0472">Membrane</keyword>
<reference evidence="11" key="1">
    <citation type="journal article" date="2020" name="mSystems">
        <title>Genome- and Community-Level Interaction Insights into Carbon Utilization and Element Cycling Functions of Hydrothermarchaeota in Hydrothermal Sediment.</title>
        <authorList>
            <person name="Zhou Z."/>
            <person name="Liu Y."/>
            <person name="Xu W."/>
            <person name="Pan J."/>
            <person name="Luo Z.H."/>
            <person name="Li M."/>
        </authorList>
    </citation>
    <scope>NUCLEOTIDE SEQUENCE [LARGE SCALE GENOMIC DNA]</scope>
    <source>
        <strain evidence="11">HyVt-219</strain>
    </source>
</reference>
<dbReference type="InterPro" id="IPR036034">
    <property type="entry name" value="PDZ_sf"/>
</dbReference>
<keyword evidence="4" id="KW-0677">Repeat</keyword>
<dbReference type="SUPFAM" id="SSF50494">
    <property type="entry name" value="Trypsin-like serine proteases"/>
    <property type="match status" value="1"/>
</dbReference>
<evidence type="ECO:0000256" key="1">
    <source>
        <dbReference type="ARBA" id="ARBA00010541"/>
    </source>
</evidence>
<feature type="binding site" evidence="8">
    <location>
        <position position="167"/>
    </location>
    <ligand>
        <name>substrate</name>
    </ligand>
</feature>
<dbReference type="GO" id="GO:0004252">
    <property type="term" value="F:serine-type endopeptidase activity"/>
    <property type="evidence" value="ECO:0007669"/>
    <property type="project" value="InterPro"/>
</dbReference>
<dbReference type="InterPro" id="IPR009003">
    <property type="entry name" value="Peptidase_S1_PA"/>
</dbReference>
<accession>A0A7V0N0N6</accession>
<keyword evidence="9" id="KW-0812">Transmembrane</keyword>
<gene>
    <name evidence="11" type="ORF">ENG47_07320</name>
</gene>
<dbReference type="SUPFAM" id="SSF50156">
    <property type="entry name" value="PDZ domain-like"/>
    <property type="match status" value="2"/>
</dbReference>
<evidence type="ECO:0000256" key="4">
    <source>
        <dbReference type="ARBA" id="ARBA00022737"/>
    </source>
</evidence>